<accession>A0A3R5UVF3</accession>
<organism evidence="1 2">
    <name type="scientific">Ornithobacterium rhinotracheale</name>
    <dbReference type="NCBI Taxonomy" id="28251"/>
    <lineage>
        <taxon>Bacteria</taxon>
        <taxon>Pseudomonadati</taxon>
        <taxon>Bacteroidota</taxon>
        <taxon>Flavobacteriia</taxon>
        <taxon>Flavobacteriales</taxon>
        <taxon>Weeksellaceae</taxon>
        <taxon>Ornithobacterium</taxon>
    </lineage>
</organism>
<gene>
    <name evidence="1" type="ORF">EQP59_04470</name>
</gene>
<evidence type="ECO:0000313" key="2">
    <source>
        <dbReference type="Proteomes" id="UP000287701"/>
    </source>
</evidence>
<reference evidence="1 2" key="1">
    <citation type="submission" date="2019-01" db="EMBL/GenBank/DDBJ databases">
        <title>Whole Genome of Ornithobacterium rhinotracheale FARPER-174b.</title>
        <authorList>
            <person name="Tataje-Lavanda L.A."/>
            <person name="Montalvan A."/>
            <person name="Montesinos R."/>
            <person name="Zimic M."/>
            <person name="Fernandez-Sanchez M."/>
            <person name="Fernandez-Diaz M."/>
        </authorList>
    </citation>
    <scope>NUCLEOTIDE SEQUENCE [LARGE SCALE GENOMIC DNA]</scope>
    <source>
        <strain evidence="1 2">FARPER-174b</strain>
    </source>
</reference>
<dbReference type="RefSeq" id="WP_128501132.1">
    <property type="nucleotide sequence ID" value="NZ_CP035107.1"/>
</dbReference>
<name>A0A3R5UVF3_ORNRH</name>
<protein>
    <submittedName>
        <fullName evidence="1">Uncharacterized protein</fullName>
    </submittedName>
</protein>
<dbReference type="EMBL" id="CP035107">
    <property type="protein sequence ID" value="QAR30652.1"/>
    <property type="molecule type" value="Genomic_DNA"/>
</dbReference>
<dbReference type="Proteomes" id="UP000287701">
    <property type="component" value="Chromosome"/>
</dbReference>
<evidence type="ECO:0000313" key="1">
    <source>
        <dbReference type="EMBL" id="QAR30652.1"/>
    </source>
</evidence>
<proteinExistence type="predicted"/>
<dbReference type="AlphaFoldDB" id="A0A3R5UVF3"/>
<sequence>MRTKNFITSPELVIGYKPLEELKPRRGILSQCFGRGQKYKAPDALLSEAFPLLWRSVPQELAYCIASHTAVWTETIHPAQVIEVKRQRQGEYKRYYFHYDAGQLVWTTSFRWQLQDNGVYLAVSFQGLPAMIENILNDLAFFAPEIDEHLAPTACVAIL</sequence>